<organism evidence="1 2">
    <name type="scientific">Brachionus plicatilis</name>
    <name type="common">Marine rotifer</name>
    <name type="synonym">Brachionus muelleri</name>
    <dbReference type="NCBI Taxonomy" id="10195"/>
    <lineage>
        <taxon>Eukaryota</taxon>
        <taxon>Metazoa</taxon>
        <taxon>Spiralia</taxon>
        <taxon>Gnathifera</taxon>
        <taxon>Rotifera</taxon>
        <taxon>Eurotatoria</taxon>
        <taxon>Monogononta</taxon>
        <taxon>Pseudotrocha</taxon>
        <taxon>Ploima</taxon>
        <taxon>Brachionidae</taxon>
        <taxon>Brachionus</taxon>
    </lineage>
</organism>
<keyword evidence="2" id="KW-1185">Reference proteome</keyword>
<dbReference type="Proteomes" id="UP000276133">
    <property type="component" value="Unassembled WGS sequence"/>
</dbReference>
<dbReference type="EMBL" id="REGN01005726">
    <property type="protein sequence ID" value="RNA12290.1"/>
    <property type="molecule type" value="Genomic_DNA"/>
</dbReference>
<protein>
    <submittedName>
        <fullName evidence="1">Uncharacterized protein</fullName>
    </submittedName>
</protein>
<evidence type="ECO:0000313" key="1">
    <source>
        <dbReference type="EMBL" id="RNA12290.1"/>
    </source>
</evidence>
<proteinExistence type="predicted"/>
<name>A0A3M7QLW0_BRAPC</name>
<accession>A0A3M7QLW0</accession>
<evidence type="ECO:0000313" key="2">
    <source>
        <dbReference type="Proteomes" id="UP000276133"/>
    </source>
</evidence>
<reference evidence="1 2" key="1">
    <citation type="journal article" date="2018" name="Sci. Rep.">
        <title>Genomic signatures of local adaptation to the degree of environmental predictability in rotifers.</title>
        <authorList>
            <person name="Franch-Gras L."/>
            <person name="Hahn C."/>
            <person name="Garcia-Roger E.M."/>
            <person name="Carmona M.J."/>
            <person name="Serra M."/>
            <person name="Gomez A."/>
        </authorList>
    </citation>
    <scope>NUCLEOTIDE SEQUENCE [LARGE SCALE GENOMIC DNA]</scope>
    <source>
        <strain evidence="1">HYR1</strain>
    </source>
</reference>
<sequence length="66" mass="7593">MIYSKGPLSTESTIFNFTSKCDFDIFFIISNGGDLITDFEIILKKKTLFKNFELTVLNFTRIISKS</sequence>
<comment type="caution">
    <text evidence="1">The sequence shown here is derived from an EMBL/GenBank/DDBJ whole genome shotgun (WGS) entry which is preliminary data.</text>
</comment>
<dbReference type="AlphaFoldDB" id="A0A3M7QLW0"/>
<gene>
    <name evidence="1" type="ORF">BpHYR1_050647</name>
</gene>